<dbReference type="InterPro" id="IPR002654">
    <property type="entry name" value="Glyco_trans_25"/>
</dbReference>
<sequence length="418" mass="46801">MPRRQCLAFVPPANPQQTGISQIYVINLDRQPNRWADVLRELACIVDSSDVPLTHRSNRFPATDAQSTQRNLTDIAEIDPFYSLGDQLYVEPQPHASPDDFDLVRPIRMSEAEIAIAHSHIGVWKAIAQSSAPYALVLEDDVWFARDFSSVLDQAWREMKDADGGAPLFDVLYVSYAEARHGAPKELLSKNVFRPERGLWFLSGYVLSRKGAQSLLRLLPCRGPIDLWINHKFHALDVRALRRPLVNQRADLLSTNSYSILPALSTLGVLDNSTTALFHQRPSHYPVFAFGPPGSGLSSLAMALLMLGYRCCSDLDRIPECEFKRLMTGASHRTFDAYVNVGSLNAHVRTLMLRYPHAKFIVTEDEEPAGDDLVKMLAGANLVRLKHNETDSWRTLCEHLRLPPPAAPYPLVQDIGTA</sequence>
<dbReference type="Gene3D" id="3.40.50.300">
    <property type="entry name" value="P-loop containing nucleotide triphosphate hydrolases"/>
    <property type="match status" value="1"/>
</dbReference>
<feature type="domain" description="Glycosyl transferase family 25" evidence="1">
    <location>
        <begin position="22"/>
        <end position="219"/>
    </location>
</feature>
<organism evidence="2 3">
    <name type="scientific">Bradyrhizobium diversitatis</name>
    <dbReference type="NCBI Taxonomy" id="2755406"/>
    <lineage>
        <taxon>Bacteria</taxon>
        <taxon>Pseudomonadati</taxon>
        <taxon>Pseudomonadota</taxon>
        <taxon>Alphaproteobacteria</taxon>
        <taxon>Hyphomicrobiales</taxon>
        <taxon>Nitrobacteraceae</taxon>
        <taxon>Bradyrhizobium</taxon>
    </lineage>
</organism>
<keyword evidence="3" id="KW-1185">Reference proteome</keyword>
<proteinExistence type="predicted"/>
<evidence type="ECO:0000313" key="2">
    <source>
        <dbReference type="EMBL" id="MBH5391770.1"/>
    </source>
</evidence>
<evidence type="ECO:0000259" key="1">
    <source>
        <dbReference type="Pfam" id="PF01755"/>
    </source>
</evidence>
<dbReference type="Pfam" id="PF01755">
    <property type="entry name" value="Glyco_transf_25"/>
    <property type="match status" value="1"/>
</dbReference>
<gene>
    <name evidence="2" type="ORF">H1B27_36665</name>
</gene>
<dbReference type="Proteomes" id="UP001194539">
    <property type="component" value="Unassembled WGS sequence"/>
</dbReference>
<dbReference type="EMBL" id="JACEGD010000056">
    <property type="protein sequence ID" value="MBH5391770.1"/>
    <property type="molecule type" value="Genomic_DNA"/>
</dbReference>
<name>A0ABS0PFF0_9BRAD</name>
<dbReference type="CDD" id="cd06532">
    <property type="entry name" value="Glyco_transf_25"/>
    <property type="match status" value="1"/>
</dbReference>
<protein>
    <submittedName>
        <fullName evidence="2">Glycosyltransferase family 25 protein</fullName>
    </submittedName>
</protein>
<evidence type="ECO:0000313" key="3">
    <source>
        <dbReference type="Proteomes" id="UP001194539"/>
    </source>
</evidence>
<accession>A0ABS0PFF0</accession>
<reference evidence="2 3" key="1">
    <citation type="submission" date="2020-07" db="EMBL/GenBank/DDBJ databases">
        <title>Bradyrhizobium diversity isolated from nodules of indigenous legumes of Western Australia.</title>
        <authorList>
            <person name="Klepa M.S."/>
        </authorList>
    </citation>
    <scope>NUCLEOTIDE SEQUENCE [LARGE SCALE GENOMIC DNA]</scope>
    <source>
        <strain evidence="2 3">CNPSo 4019</strain>
    </source>
</reference>
<dbReference type="InterPro" id="IPR027417">
    <property type="entry name" value="P-loop_NTPase"/>
</dbReference>
<comment type="caution">
    <text evidence="2">The sequence shown here is derived from an EMBL/GenBank/DDBJ whole genome shotgun (WGS) entry which is preliminary data.</text>
</comment>